<feature type="region of interest" description="Disordered" evidence="1">
    <location>
        <begin position="292"/>
        <end position="330"/>
    </location>
</feature>
<evidence type="ECO:0000256" key="1">
    <source>
        <dbReference type="SAM" id="MobiDB-lite"/>
    </source>
</evidence>
<evidence type="ECO:0000256" key="2">
    <source>
        <dbReference type="SAM" id="Phobius"/>
    </source>
</evidence>
<dbReference type="PANTHER" id="PTHR28019:SF3">
    <property type="entry name" value="INTEGRAL MEMBRANE PROTEIN (AFU_ORTHOLOGUE AFUA_6G07470)"/>
    <property type="match status" value="1"/>
</dbReference>
<organism evidence="3 4">
    <name type="scientific">Cudoniella acicularis</name>
    <dbReference type="NCBI Taxonomy" id="354080"/>
    <lineage>
        <taxon>Eukaryota</taxon>
        <taxon>Fungi</taxon>
        <taxon>Dikarya</taxon>
        <taxon>Ascomycota</taxon>
        <taxon>Pezizomycotina</taxon>
        <taxon>Leotiomycetes</taxon>
        <taxon>Helotiales</taxon>
        <taxon>Tricladiaceae</taxon>
        <taxon>Cudoniella</taxon>
    </lineage>
</organism>
<dbReference type="Pfam" id="PF06687">
    <property type="entry name" value="SUR7"/>
    <property type="match status" value="1"/>
</dbReference>
<dbReference type="EMBL" id="JAAMPI010000556">
    <property type="protein sequence ID" value="KAF4630374.1"/>
    <property type="molecule type" value="Genomic_DNA"/>
</dbReference>
<dbReference type="GO" id="GO:0051285">
    <property type="term" value="C:cell cortex of cell tip"/>
    <property type="evidence" value="ECO:0007669"/>
    <property type="project" value="TreeGrafter"/>
</dbReference>
<protein>
    <recommendedName>
        <fullName evidence="5">SUR7 protein</fullName>
    </recommendedName>
</protein>
<feature type="transmembrane region" description="Helical" evidence="2">
    <location>
        <begin position="189"/>
        <end position="209"/>
    </location>
</feature>
<dbReference type="Proteomes" id="UP000566819">
    <property type="component" value="Unassembled WGS sequence"/>
</dbReference>
<proteinExistence type="predicted"/>
<dbReference type="AlphaFoldDB" id="A0A8H4W485"/>
<keyword evidence="2" id="KW-0472">Membrane</keyword>
<dbReference type="GO" id="GO:0005886">
    <property type="term" value="C:plasma membrane"/>
    <property type="evidence" value="ECO:0007669"/>
    <property type="project" value="InterPro"/>
</dbReference>
<keyword evidence="4" id="KW-1185">Reference proteome</keyword>
<dbReference type="GO" id="GO:0031505">
    <property type="term" value="P:fungal-type cell wall organization"/>
    <property type="evidence" value="ECO:0007669"/>
    <property type="project" value="TreeGrafter"/>
</dbReference>
<evidence type="ECO:0000313" key="4">
    <source>
        <dbReference type="Proteomes" id="UP000566819"/>
    </source>
</evidence>
<sequence>MGVGRFICVALPFILTGASLVAMMVAMLAGVTDKSLDMFDVQTKDLSISSSDLLGIEKLVTRFNPNLDTLTTQAIAPNAVNITASTLELADSYKVSLWAYCRTTGTNTTCTKAKFNWAASAANTTQIEQLARTAINYNNVTIPKDITDALNTFIAVNRWTEVVYIIAIILTVLEIVVGLTGFCSRIGSCFTYILSGLSSTAIFAASTMATAESAIAVGSIKATAKAYGMDASLNTRFLATTWLATAFSLAAGFFWLFTVCCCAAEHKQRTRRVRGGDAEKLIPVGAYQRVDDPHHHNQGHAGGYNVPMQNVRPQQRGHGGAYEPYSHTAI</sequence>
<dbReference type="InterPro" id="IPR009571">
    <property type="entry name" value="SUR7/Rim9-like_fungi"/>
</dbReference>
<gene>
    <name evidence="3" type="ORF">G7Y89_g7759</name>
</gene>
<keyword evidence="2" id="KW-1133">Transmembrane helix</keyword>
<dbReference type="PANTHER" id="PTHR28019">
    <property type="entry name" value="CELL MEMBRANE PROTEIN YLR413W-RELATED"/>
    <property type="match status" value="1"/>
</dbReference>
<accession>A0A8H4W485</accession>
<feature type="transmembrane region" description="Helical" evidence="2">
    <location>
        <begin position="7"/>
        <end position="29"/>
    </location>
</feature>
<evidence type="ECO:0000313" key="3">
    <source>
        <dbReference type="EMBL" id="KAF4630374.1"/>
    </source>
</evidence>
<name>A0A8H4W485_9HELO</name>
<keyword evidence="2" id="KW-0812">Transmembrane</keyword>
<dbReference type="OrthoDB" id="4480814at2759"/>
<comment type="caution">
    <text evidence="3">The sequence shown here is derived from an EMBL/GenBank/DDBJ whole genome shotgun (WGS) entry which is preliminary data.</text>
</comment>
<evidence type="ECO:0008006" key="5">
    <source>
        <dbReference type="Google" id="ProtNLM"/>
    </source>
</evidence>
<reference evidence="3 4" key="1">
    <citation type="submission" date="2020-03" db="EMBL/GenBank/DDBJ databases">
        <title>Draft Genome Sequence of Cudoniella acicularis.</title>
        <authorList>
            <person name="Buettner E."/>
            <person name="Kellner H."/>
        </authorList>
    </citation>
    <scope>NUCLEOTIDE SEQUENCE [LARGE SCALE GENOMIC DNA]</scope>
    <source>
        <strain evidence="3 4">DSM 108380</strain>
    </source>
</reference>
<feature type="transmembrane region" description="Helical" evidence="2">
    <location>
        <begin position="162"/>
        <end position="182"/>
    </location>
</feature>
<feature type="transmembrane region" description="Helical" evidence="2">
    <location>
        <begin position="242"/>
        <end position="264"/>
    </location>
</feature>
<dbReference type="InterPro" id="IPR052413">
    <property type="entry name" value="SUR7_domain"/>
</dbReference>